<comment type="caution">
    <text evidence="1">The sequence shown here is derived from an EMBL/GenBank/DDBJ whole genome shotgun (WGS) entry which is preliminary data.</text>
</comment>
<evidence type="ECO:0000313" key="1">
    <source>
        <dbReference type="EMBL" id="MDD7915204.1"/>
    </source>
</evidence>
<evidence type="ECO:0000313" key="2">
    <source>
        <dbReference type="Proteomes" id="UP001151478"/>
    </source>
</evidence>
<reference evidence="1" key="1">
    <citation type="submission" date="2023-02" db="EMBL/GenBank/DDBJ databases">
        <title>Polaribacter ponticola sp. nov., isolated from seawater.</title>
        <authorList>
            <person name="Baek J.H."/>
            <person name="Kim J.M."/>
            <person name="Choi D.G."/>
            <person name="Jeon C.O."/>
        </authorList>
    </citation>
    <scope>NUCLEOTIDE SEQUENCE</scope>
    <source>
        <strain evidence="1">MSW5</strain>
    </source>
</reference>
<gene>
    <name evidence="1" type="ORF">N5A56_012620</name>
</gene>
<accession>A0ABT5SAQ7</accession>
<organism evidence="1 2">
    <name type="scientific">Polaribacter ponticola</name>
    <dbReference type="NCBI Taxonomy" id="2978475"/>
    <lineage>
        <taxon>Bacteria</taxon>
        <taxon>Pseudomonadati</taxon>
        <taxon>Bacteroidota</taxon>
        <taxon>Flavobacteriia</taxon>
        <taxon>Flavobacteriales</taxon>
        <taxon>Flavobacteriaceae</taxon>
    </lineage>
</organism>
<proteinExistence type="predicted"/>
<dbReference type="EMBL" id="JAOSLC020000003">
    <property type="protein sequence ID" value="MDD7915204.1"/>
    <property type="molecule type" value="Genomic_DNA"/>
</dbReference>
<name>A0ABT5SAQ7_9FLAO</name>
<sequence>MSPTIISVVEKNFDVSVLFNMSEEENNQKEISKTFDLKISEPKNNLSFFNSLESTIRFEYYSKKYKSISKENCSPPPEIV</sequence>
<dbReference type="RefSeq" id="WP_265725765.1">
    <property type="nucleotide sequence ID" value="NZ_JAOSLC020000003.1"/>
</dbReference>
<protein>
    <submittedName>
        <fullName evidence="1">Uncharacterized protein</fullName>
    </submittedName>
</protein>
<keyword evidence="2" id="KW-1185">Reference proteome</keyword>
<dbReference type="Proteomes" id="UP001151478">
    <property type="component" value="Unassembled WGS sequence"/>
</dbReference>